<name>A0A8H3LC20_9GLOM</name>
<evidence type="ECO:0000313" key="2">
    <source>
        <dbReference type="Proteomes" id="UP000615446"/>
    </source>
</evidence>
<protein>
    <submittedName>
        <fullName evidence="1">Uncharacterized protein</fullName>
    </submittedName>
</protein>
<organism evidence="1 2">
    <name type="scientific">Rhizophagus clarus</name>
    <dbReference type="NCBI Taxonomy" id="94130"/>
    <lineage>
        <taxon>Eukaryota</taxon>
        <taxon>Fungi</taxon>
        <taxon>Fungi incertae sedis</taxon>
        <taxon>Mucoromycota</taxon>
        <taxon>Glomeromycotina</taxon>
        <taxon>Glomeromycetes</taxon>
        <taxon>Glomerales</taxon>
        <taxon>Glomeraceae</taxon>
        <taxon>Rhizophagus</taxon>
    </lineage>
</organism>
<gene>
    <name evidence="1" type="ORF">RCL2_001280700</name>
</gene>
<sequence>MNTTFDKRLSVNPVSETLNNCSRYLNCHTKPNAHDIGLSGIGGIVKQDDNQALEVDGLKPWKKIQNTSLAHEESIHAIVEVSVSIATSSEVLELREQLITKNQKAFTSSKYINDKRDRSK</sequence>
<proteinExistence type="predicted"/>
<reference evidence="1" key="1">
    <citation type="submission" date="2019-10" db="EMBL/GenBank/DDBJ databases">
        <title>Conservation and host-specific expression of non-tandemly repeated heterogenous ribosome RNA gene in arbuscular mycorrhizal fungi.</title>
        <authorList>
            <person name="Maeda T."/>
            <person name="Kobayashi Y."/>
            <person name="Nakagawa T."/>
            <person name="Ezawa T."/>
            <person name="Yamaguchi K."/>
            <person name="Bino T."/>
            <person name="Nishimoto Y."/>
            <person name="Shigenobu S."/>
            <person name="Kawaguchi M."/>
        </authorList>
    </citation>
    <scope>NUCLEOTIDE SEQUENCE</scope>
    <source>
        <strain evidence="1">HR1</strain>
    </source>
</reference>
<dbReference type="AlphaFoldDB" id="A0A8H3LC20"/>
<dbReference type="Proteomes" id="UP000615446">
    <property type="component" value="Unassembled WGS sequence"/>
</dbReference>
<dbReference type="EMBL" id="BLAL01000156">
    <property type="protein sequence ID" value="GES85703.1"/>
    <property type="molecule type" value="Genomic_DNA"/>
</dbReference>
<evidence type="ECO:0000313" key="1">
    <source>
        <dbReference type="EMBL" id="GES85703.1"/>
    </source>
</evidence>
<accession>A0A8H3LC20</accession>
<comment type="caution">
    <text evidence="1">The sequence shown here is derived from an EMBL/GenBank/DDBJ whole genome shotgun (WGS) entry which is preliminary data.</text>
</comment>